<accession>A0ABR0T327</accession>
<name>A0ABR0T327_9HYPO</name>
<evidence type="ECO:0000313" key="2">
    <source>
        <dbReference type="EMBL" id="KAK5998752.1"/>
    </source>
</evidence>
<dbReference type="PANTHER" id="PTHR21310:SF37">
    <property type="entry name" value="AMINOGLYCOSIDE PHOSPHOTRANSFERASE DOMAIN-CONTAINING PROTEIN"/>
    <property type="match status" value="1"/>
</dbReference>
<dbReference type="Proteomes" id="UP001338125">
    <property type="component" value="Unassembled WGS sequence"/>
</dbReference>
<dbReference type="PANTHER" id="PTHR21310">
    <property type="entry name" value="AMINOGLYCOSIDE PHOSPHOTRANSFERASE-RELATED-RELATED"/>
    <property type="match status" value="1"/>
</dbReference>
<sequence>MTDSILLRSDAWIGLERYEDEYVDRIIQFNKQINLDALKSYVSMLRENRPCQISAKFSVGVFNLVRKITFDDGVQWIARLRMPPIPDNHQHTSIPIPRVYGYQLEDENLIGCPFSIIEYIHGNTAYELFQTYRVDHDSIPEEFEEKFWRQMAQLMVQLASIRLPKMGSITHGDDAPNSFTSSARGERIAWQTELIVAFLTLSWSFEKKEKSHAEGFGLVNFDLGSNNIIVDEEFNFLAVIDWSMAIAVPDAVLYRFQNLMGISIAMPGKYKHNELTTILNRYRQGLRLAKLVEELSLERGGSADESTEDRQFIFTKSGFYCKEALAFQSLSDLHAEEGCINKDWMHGLEWLKERSEAQTADFY</sequence>
<dbReference type="InterPro" id="IPR011009">
    <property type="entry name" value="Kinase-like_dom_sf"/>
</dbReference>
<organism evidence="2 3">
    <name type="scientific">Cladobotryum mycophilum</name>
    <dbReference type="NCBI Taxonomy" id="491253"/>
    <lineage>
        <taxon>Eukaryota</taxon>
        <taxon>Fungi</taxon>
        <taxon>Dikarya</taxon>
        <taxon>Ascomycota</taxon>
        <taxon>Pezizomycotina</taxon>
        <taxon>Sordariomycetes</taxon>
        <taxon>Hypocreomycetidae</taxon>
        <taxon>Hypocreales</taxon>
        <taxon>Hypocreaceae</taxon>
        <taxon>Cladobotryum</taxon>
    </lineage>
</organism>
<protein>
    <recommendedName>
        <fullName evidence="1">Aminoglycoside phosphotransferase domain-containing protein</fullName>
    </recommendedName>
</protein>
<dbReference type="EMBL" id="JAVFKD010000001">
    <property type="protein sequence ID" value="KAK5998752.1"/>
    <property type="molecule type" value="Genomic_DNA"/>
</dbReference>
<dbReference type="SUPFAM" id="SSF56112">
    <property type="entry name" value="Protein kinase-like (PK-like)"/>
    <property type="match status" value="1"/>
</dbReference>
<dbReference type="InterPro" id="IPR002575">
    <property type="entry name" value="Aminoglycoside_PTrfase"/>
</dbReference>
<feature type="domain" description="Aminoglycoside phosphotransferase" evidence="1">
    <location>
        <begin position="94"/>
        <end position="245"/>
    </location>
</feature>
<keyword evidence="3" id="KW-1185">Reference proteome</keyword>
<proteinExistence type="predicted"/>
<dbReference type="Gene3D" id="3.90.1200.10">
    <property type="match status" value="1"/>
</dbReference>
<gene>
    <name evidence="2" type="ORF">PT974_01134</name>
</gene>
<dbReference type="Pfam" id="PF01636">
    <property type="entry name" value="APH"/>
    <property type="match status" value="1"/>
</dbReference>
<comment type="caution">
    <text evidence="2">The sequence shown here is derived from an EMBL/GenBank/DDBJ whole genome shotgun (WGS) entry which is preliminary data.</text>
</comment>
<evidence type="ECO:0000259" key="1">
    <source>
        <dbReference type="Pfam" id="PF01636"/>
    </source>
</evidence>
<reference evidence="2 3" key="1">
    <citation type="submission" date="2024-01" db="EMBL/GenBank/DDBJ databases">
        <title>Complete genome of Cladobotryum mycophilum ATHUM6906.</title>
        <authorList>
            <person name="Christinaki A.C."/>
            <person name="Myridakis A.I."/>
            <person name="Kouvelis V.N."/>
        </authorList>
    </citation>
    <scope>NUCLEOTIDE SEQUENCE [LARGE SCALE GENOMIC DNA]</scope>
    <source>
        <strain evidence="2 3">ATHUM6906</strain>
    </source>
</reference>
<evidence type="ECO:0000313" key="3">
    <source>
        <dbReference type="Proteomes" id="UP001338125"/>
    </source>
</evidence>
<dbReference type="InterPro" id="IPR051678">
    <property type="entry name" value="AGP_Transferase"/>
</dbReference>